<dbReference type="SUPFAM" id="SSF160940">
    <property type="entry name" value="Api92-like"/>
    <property type="match status" value="1"/>
</dbReference>
<feature type="domain" description="YubB ferredoxin-like" evidence="1">
    <location>
        <begin position="143"/>
        <end position="217"/>
    </location>
</feature>
<dbReference type="OrthoDB" id="7992117at2"/>
<accession>A0A3E3DKX7</accession>
<sequence length="252" mass="29667">MPNHVKNVVKMEGITNLPLFVEEDGKKCFDFNKIILMPESLNIESGSMTEECAMYYLTEKCTIPVGCLDAEKMKTAKGIISNLFSKQEDWLREIFNRAMTRAYKETEAKKTEMYEKGKTYIENYEKYGCTTWYDWCTKYWGTKWNAYSNEQRDEDTIEFETAWSNPEPVMLKLSEMYPEATIEHWWADEDMGSNDGYRVYRGGEIVEGDYCDTCSNEAYETYMECWGESECLYKDDEGLWQRRSCEECHGCD</sequence>
<dbReference type="Proteomes" id="UP000261023">
    <property type="component" value="Unassembled WGS sequence"/>
</dbReference>
<dbReference type="Gene3D" id="3.30.70.1270">
    <property type="entry name" value="Api92-like domains"/>
    <property type="match status" value="1"/>
</dbReference>
<evidence type="ECO:0000313" key="3">
    <source>
        <dbReference type="Proteomes" id="UP000261023"/>
    </source>
</evidence>
<proteinExistence type="predicted"/>
<evidence type="ECO:0000259" key="1">
    <source>
        <dbReference type="Pfam" id="PF18406"/>
    </source>
</evidence>
<dbReference type="RefSeq" id="WP_117502480.1">
    <property type="nucleotide sequence ID" value="NZ_QTJW01000009.1"/>
</dbReference>
<dbReference type="AlphaFoldDB" id="A0A3E3DKX7"/>
<dbReference type="Pfam" id="PF18406">
    <property type="entry name" value="DUF1281_C"/>
    <property type="match status" value="1"/>
</dbReference>
<evidence type="ECO:0000313" key="2">
    <source>
        <dbReference type="EMBL" id="RGD69961.1"/>
    </source>
</evidence>
<organism evidence="2 3">
    <name type="scientific">Hungatella hathewayi</name>
    <dbReference type="NCBI Taxonomy" id="154046"/>
    <lineage>
        <taxon>Bacteria</taxon>
        <taxon>Bacillati</taxon>
        <taxon>Bacillota</taxon>
        <taxon>Clostridia</taxon>
        <taxon>Lachnospirales</taxon>
        <taxon>Lachnospiraceae</taxon>
        <taxon>Hungatella</taxon>
    </lineage>
</organism>
<protein>
    <recommendedName>
        <fullName evidence="1">YubB ferredoxin-like domain-containing protein</fullName>
    </recommendedName>
</protein>
<comment type="caution">
    <text evidence="2">The sequence shown here is derived from an EMBL/GenBank/DDBJ whole genome shotgun (WGS) entry which is preliminary data.</text>
</comment>
<reference evidence="2 3" key="1">
    <citation type="submission" date="2018-08" db="EMBL/GenBank/DDBJ databases">
        <title>A genome reference for cultivated species of the human gut microbiota.</title>
        <authorList>
            <person name="Zou Y."/>
            <person name="Xue W."/>
            <person name="Luo G."/>
        </authorList>
    </citation>
    <scope>NUCLEOTIDE SEQUENCE [LARGE SCALE GENOMIC DNA]</scope>
    <source>
        <strain evidence="2 3">AF19-13AC</strain>
    </source>
</reference>
<gene>
    <name evidence="2" type="ORF">DWX31_15340</name>
</gene>
<dbReference type="EMBL" id="QTJW01000009">
    <property type="protein sequence ID" value="RGD69961.1"/>
    <property type="molecule type" value="Genomic_DNA"/>
</dbReference>
<name>A0A3E3DKX7_9FIRM</name>
<dbReference type="InterPro" id="IPR041329">
    <property type="entry name" value="YubB_C"/>
</dbReference>